<dbReference type="Pfam" id="PF00389">
    <property type="entry name" value="2-Hacid_dh"/>
    <property type="match status" value="1"/>
</dbReference>
<dbReference type="RefSeq" id="WP_285670652.1">
    <property type="nucleotide sequence ID" value="NZ_BSYI01000006.1"/>
</dbReference>
<dbReference type="PROSITE" id="PS00670">
    <property type="entry name" value="D_2_HYDROXYACID_DH_2"/>
    <property type="match status" value="1"/>
</dbReference>
<name>A0ABQ6LF10_9RHOB</name>
<accession>A0ABQ6LF10</accession>
<evidence type="ECO:0000259" key="5">
    <source>
        <dbReference type="Pfam" id="PF02826"/>
    </source>
</evidence>
<dbReference type="InterPro" id="IPR029753">
    <property type="entry name" value="D-isomer_DH_CS"/>
</dbReference>
<evidence type="ECO:0000313" key="6">
    <source>
        <dbReference type="EMBL" id="GMG81916.1"/>
    </source>
</evidence>
<dbReference type="CDD" id="cd05301">
    <property type="entry name" value="GDH"/>
    <property type="match status" value="1"/>
</dbReference>
<evidence type="ECO:0000256" key="2">
    <source>
        <dbReference type="ARBA" id="ARBA00023002"/>
    </source>
</evidence>
<dbReference type="SUPFAM" id="SSF51735">
    <property type="entry name" value="NAD(P)-binding Rossmann-fold domains"/>
    <property type="match status" value="1"/>
</dbReference>
<dbReference type="InterPro" id="IPR006140">
    <property type="entry name" value="D-isomer_DH_NAD-bd"/>
</dbReference>
<evidence type="ECO:0000313" key="7">
    <source>
        <dbReference type="Proteomes" id="UP001239909"/>
    </source>
</evidence>
<evidence type="ECO:0000259" key="4">
    <source>
        <dbReference type="Pfam" id="PF00389"/>
    </source>
</evidence>
<reference evidence="6 7" key="1">
    <citation type="submission" date="2023-04" db="EMBL/GenBank/DDBJ databases">
        <title>Marinoamorphus aggregata gen. nov., sp. Nov., isolate from tissue of brittle star Ophioplocus japonicus.</title>
        <authorList>
            <person name="Kawano K."/>
            <person name="Sawayama S."/>
            <person name="Nakagawa S."/>
        </authorList>
    </citation>
    <scope>NUCLEOTIDE SEQUENCE [LARGE SCALE GENOMIC DNA]</scope>
    <source>
        <strain evidence="6 7">NKW23</strain>
    </source>
</reference>
<dbReference type="InterPro" id="IPR050223">
    <property type="entry name" value="D-isomer_2-hydroxyacid_DH"/>
</dbReference>
<dbReference type="SUPFAM" id="SSF52283">
    <property type="entry name" value="Formate/glycerate dehydrogenase catalytic domain-like"/>
    <property type="match status" value="1"/>
</dbReference>
<protein>
    <submittedName>
        <fullName evidence="6">D-glycerate dehydrogenase</fullName>
    </submittedName>
</protein>
<feature type="domain" description="D-isomer specific 2-hydroxyacid dehydrogenase catalytic" evidence="4">
    <location>
        <begin position="18"/>
        <end position="319"/>
    </location>
</feature>
<feature type="domain" description="D-isomer specific 2-hydroxyacid dehydrogenase NAD-binding" evidence="5">
    <location>
        <begin position="112"/>
        <end position="288"/>
    </location>
</feature>
<evidence type="ECO:0000256" key="3">
    <source>
        <dbReference type="RuleBase" id="RU003719"/>
    </source>
</evidence>
<evidence type="ECO:0000256" key="1">
    <source>
        <dbReference type="ARBA" id="ARBA00005854"/>
    </source>
</evidence>
<dbReference type="EMBL" id="BSYI01000006">
    <property type="protein sequence ID" value="GMG81916.1"/>
    <property type="molecule type" value="Genomic_DNA"/>
</dbReference>
<comment type="caution">
    <text evidence="6">The sequence shown here is derived from an EMBL/GenBank/DDBJ whole genome shotgun (WGS) entry which is preliminary data.</text>
</comment>
<dbReference type="InterPro" id="IPR029752">
    <property type="entry name" value="D-isomer_DH_CS1"/>
</dbReference>
<dbReference type="Gene3D" id="3.40.50.720">
    <property type="entry name" value="NAD(P)-binding Rossmann-like Domain"/>
    <property type="match status" value="2"/>
</dbReference>
<dbReference type="PROSITE" id="PS00671">
    <property type="entry name" value="D_2_HYDROXYACID_DH_3"/>
    <property type="match status" value="1"/>
</dbReference>
<proteinExistence type="inferred from homology"/>
<sequence>MTAKPKVILTRKWPAKVEAVMQERFDTQLNTADRAMSPGELRAALNLYDAVCPTVTDKMGADVLEHPARAKILGNFGVGFNHIDTEAARAAGLAVTNTPGVLTDATADIALTVLLNVMRRTWEGETMLRAGDWTGWRPTQLMGRSPQGKVLGIIGMGRIGKAMAKRCHHALDMEIVFYDAFPVNDPGVPATQLGTVDEVLAAADVVSLHCPGGGENIHLINGARLARMKPSAFIVNSARGDIIDEAALVTALQAGQIAGAGLDVFEREPAITEALKGMANVCLLPHLGSATTETREAMGMTVVENLTAFFAGEEPPNRVA</sequence>
<dbReference type="PANTHER" id="PTHR10996:SF283">
    <property type="entry name" value="GLYOXYLATE_HYDROXYPYRUVATE REDUCTASE B"/>
    <property type="match status" value="1"/>
</dbReference>
<dbReference type="Pfam" id="PF02826">
    <property type="entry name" value="2-Hacid_dh_C"/>
    <property type="match status" value="1"/>
</dbReference>
<dbReference type="Proteomes" id="UP001239909">
    <property type="component" value="Unassembled WGS sequence"/>
</dbReference>
<dbReference type="InterPro" id="IPR036291">
    <property type="entry name" value="NAD(P)-bd_dom_sf"/>
</dbReference>
<organism evidence="6 7">
    <name type="scientific">Paralimibaculum aggregatum</name>
    <dbReference type="NCBI Taxonomy" id="3036245"/>
    <lineage>
        <taxon>Bacteria</taxon>
        <taxon>Pseudomonadati</taxon>
        <taxon>Pseudomonadota</taxon>
        <taxon>Alphaproteobacteria</taxon>
        <taxon>Rhodobacterales</taxon>
        <taxon>Paracoccaceae</taxon>
        <taxon>Paralimibaculum</taxon>
    </lineage>
</organism>
<gene>
    <name evidence="6" type="ORF">LNKW23_11290</name>
</gene>
<keyword evidence="7" id="KW-1185">Reference proteome</keyword>
<keyword evidence="2 3" id="KW-0560">Oxidoreductase</keyword>
<dbReference type="PANTHER" id="PTHR10996">
    <property type="entry name" value="2-HYDROXYACID DEHYDROGENASE-RELATED"/>
    <property type="match status" value="1"/>
</dbReference>
<comment type="similarity">
    <text evidence="1 3">Belongs to the D-isomer specific 2-hydroxyacid dehydrogenase family.</text>
</comment>
<dbReference type="PROSITE" id="PS00065">
    <property type="entry name" value="D_2_HYDROXYACID_DH_1"/>
    <property type="match status" value="1"/>
</dbReference>
<dbReference type="InterPro" id="IPR006139">
    <property type="entry name" value="D-isomer_2_OHA_DH_cat_dom"/>
</dbReference>